<evidence type="ECO:0000313" key="2">
    <source>
        <dbReference type="Proteomes" id="UP000735592"/>
    </source>
</evidence>
<gene>
    <name evidence="1" type="primary">tagF</name>
    <name evidence="1" type="ORF">GM655_11890</name>
</gene>
<sequence>MARPAATRQHRGDVTVSSAEPGVQLARIAYFGKLPARADFIKAADHPAVLKLLDCWLAEVMNALSSDPRWKLHYDALLPLDFVFLGTRRRHAIAGQLRASGDRSQRRFPFLCASLIEVAQARSFLPMSPMLLAPLWQRLSPLASSVCAAHDPALPLQLLTAASVEIERSTERQEQCFAVFVEQQTIAALEAMLDSRQVRQLILALGLLLQPVRRSGAERLDKSLVLPLPQPPVHRMAVATFWLTLIMPFLLPADFELCLFIGQQRGRYVLVLGFGGAAPETLQAIIDPQCAAEQQISFEYTGWVDELITGDAEAQKLSAYLDQGQLSLRSVISLFQETFH</sequence>
<proteinExistence type="predicted"/>
<protein>
    <submittedName>
        <fullName evidence="1">Type VI secretion system-associated protein TagF</fullName>
    </submittedName>
</protein>
<dbReference type="InterPro" id="IPR038225">
    <property type="entry name" value="TagF_sf"/>
</dbReference>
<accession>A0ABW9SNS8</accession>
<name>A0ABW9SNS8_9BURK</name>
<dbReference type="EMBL" id="WNKW01000003">
    <property type="protein sequence ID" value="MTW33525.1"/>
    <property type="molecule type" value="Genomic_DNA"/>
</dbReference>
<dbReference type="NCBIfam" id="TIGR03373">
    <property type="entry name" value="VI_minor_4"/>
    <property type="match status" value="1"/>
</dbReference>
<dbReference type="InterPro" id="IPR017748">
    <property type="entry name" value="TagF"/>
</dbReference>
<dbReference type="Proteomes" id="UP000735592">
    <property type="component" value="Unassembled WGS sequence"/>
</dbReference>
<organism evidence="1 2">
    <name type="scientific">Pseudoduganella danionis</name>
    <dbReference type="NCBI Taxonomy" id="1890295"/>
    <lineage>
        <taxon>Bacteria</taxon>
        <taxon>Pseudomonadati</taxon>
        <taxon>Pseudomonadota</taxon>
        <taxon>Betaproteobacteria</taxon>
        <taxon>Burkholderiales</taxon>
        <taxon>Oxalobacteraceae</taxon>
        <taxon>Telluria group</taxon>
        <taxon>Pseudoduganella</taxon>
    </lineage>
</organism>
<reference evidence="1 2" key="1">
    <citation type="submission" date="2019-11" db="EMBL/GenBank/DDBJ databases">
        <title>Type strains purchased from KCTC, JCM and DSMZ.</title>
        <authorList>
            <person name="Lu H."/>
        </authorList>
    </citation>
    <scope>NUCLEOTIDE SEQUENCE [LARGE SCALE GENOMIC DNA]</scope>
    <source>
        <strain evidence="1 2">DSM 103461</strain>
    </source>
</reference>
<dbReference type="Gene3D" id="3.40.1730.10">
    <property type="entry name" value="pa0076 domain"/>
    <property type="match status" value="1"/>
</dbReference>
<comment type="caution">
    <text evidence="1">The sequence shown here is derived from an EMBL/GenBank/DDBJ whole genome shotgun (WGS) entry which is preliminary data.</text>
</comment>
<dbReference type="Pfam" id="PF09867">
    <property type="entry name" value="TagF_N"/>
    <property type="match status" value="1"/>
</dbReference>
<keyword evidence="2" id="KW-1185">Reference proteome</keyword>
<evidence type="ECO:0000313" key="1">
    <source>
        <dbReference type="EMBL" id="MTW33525.1"/>
    </source>
</evidence>